<gene>
    <name evidence="3" type="ORF">LEP1GSC058_2797</name>
</gene>
<dbReference type="InterPro" id="IPR008964">
    <property type="entry name" value="Invasin/intimin_cell_adhesion"/>
</dbReference>
<keyword evidence="4" id="KW-1185">Reference proteome</keyword>
<feature type="domain" description="BIG2" evidence="2">
    <location>
        <begin position="690"/>
        <end position="779"/>
    </location>
</feature>
<feature type="domain" description="BIG2" evidence="2">
    <location>
        <begin position="59"/>
        <end position="140"/>
    </location>
</feature>
<feature type="domain" description="BIG2" evidence="2">
    <location>
        <begin position="325"/>
        <end position="410"/>
    </location>
</feature>
<name>S3UWE0_9LEPT</name>
<dbReference type="SUPFAM" id="SSF49373">
    <property type="entry name" value="Invasin/intimin cell-adhesion fragments"/>
    <property type="match status" value="3"/>
</dbReference>
<evidence type="ECO:0000256" key="1">
    <source>
        <dbReference type="ARBA" id="ARBA00022729"/>
    </source>
</evidence>
<evidence type="ECO:0000259" key="2">
    <source>
        <dbReference type="SMART" id="SM00635"/>
    </source>
</evidence>
<dbReference type="Pfam" id="PF02368">
    <property type="entry name" value="Big_2"/>
    <property type="match status" value="9"/>
</dbReference>
<dbReference type="InterPro" id="IPR003343">
    <property type="entry name" value="Big_2"/>
</dbReference>
<feature type="domain" description="BIG2" evidence="2">
    <location>
        <begin position="509"/>
        <end position="594"/>
    </location>
</feature>
<dbReference type="STRING" id="1193011.LEP1GSC058_2797"/>
<evidence type="ECO:0000313" key="4">
    <source>
        <dbReference type="Proteomes" id="UP000014540"/>
    </source>
</evidence>
<dbReference type="InterPro" id="IPR014755">
    <property type="entry name" value="Cu-Rt/internalin_Ig-like"/>
</dbReference>
<dbReference type="OrthoDB" id="6192638at2"/>
<dbReference type="FunFam" id="2.60.40.1080:FF:000001">
    <property type="entry name" value="Bacterial Ig-like domain, group 2"/>
    <property type="match status" value="8"/>
</dbReference>
<feature type="domain" description="BIG2" evidence="2">
    <location>
        <begin position="875"/>
        <end position="961"/>
    </location>
</feature>
<proteinExistence type="predicted"/>
<dbReference type="Gene3D" id="2.60.40.1220">
    <property type="match status" value="1"/>
</dbReference>
<feature type="domain" description="BIG2" evidence="2">
    <location>
        <begin position="235"/>
        <end position="320"/>
    </location>
</feature>
<organism evidence="3 4">
    <name type="scientific">Leptospira fainei serovar Hurstbridge str. BUT 6</name>
    <dbReference type="NCBI Taxonomy" id="1193011"/>
    <lineage>
        <taxon>Bacteria</taxon>
        <taxon>Pseudomonadati</taxon>
        <taxon>Spirochaetota</taxon>
        <taxon>Spirochaetia</taxon>
        <taxon>Leptospirales</taxon>
        <taxon>Leptospiraceae</taxon>
        <taxon>Leptospira</taxon>
    </lineage>
</organism>
<dbReference type="EMBL" id="AKWZ02000010">
    <property type="protein sequence ID" value="EPG73553.1"/>
    <property type="molecule type" value="Genomic_DNA"/>
</dbReference>
<feature type="domain" description="BIG2" evidence="2">
    <location>
        <begin position="784"/>
        <end position="869"/>
    </location>
</feature>
<keyword evidence="1" id="KW-0732">Signal</keyword>
<evidence type="ECO:0000313" key="3">
    <source>
        <dbReference type="EMBL" id="EPG73553.1"/>
    </source>
</evidence>
<accession>S3UWE0</accession>
<dbReference type="Proteomes" id="UP000014540">
    <property type="component" value="Unassembled WGS sequence"/>
</dbReference>
<sequence>MHRIFENTKHICFPILLFFLLEGCAAWPLLTGAVGLAAGKTGSGPLFFVPGSASSQPATLDRVEISSPSTSFAKTTTIPLKATAIYSDNTNADITGDANWSSADSSVIKMLSGGKAQGIQVGSTVITIEYQGKTAQILLTVTAAPLSSLTITCTDQTSNLPKGSSRQCALTGNFADGSTQDLTLDPSTTWSTSNSNIATVDANGLVQGVAVGSTSIRAGYQGLTATLALSISQASLVSISVTPTNPSLPLGKTQQFTATGTYSDNSTQNITSQVTWTSSDTSIATIGNAVGNKGFLSTQARGSATITAGLGSISNQTQITVTAALLESISITPANPSVAKGRTLNLAATGIFTDGSSSTITTQVTWSSDNTGIVSVDNGSGLEGRATAANVGTANVTAAIGGISSTVSFQVTAAVLTSIQVTPDDTSIPRGTSTNVLALGIYSDGTSQNISDQVSWTTSNTSTLQLGSLNGVPKKGVLSPNNGGFGSARITATLGSISGYADITVTSGRLISIQVDPTNPSIAKGLTKNFTATGTYTDATTQDLTTQVTWASSNTAIATISNASGTQGTATGLSIGNSNITAILGSVTSPTNTLTITAATLQSITITPSLPSIPKGRSQNLTATGTYSDGSTSNLTTQVTWTSSDSSIAAVDNTSGNQGKTSGVSQGSVSIGATIGSVSGTITFTVTSAVLDSIQVSIDDSSIAKGTSTQAEAVGIYSDGTHSNISDQVVWTSSQTSIVQLGILLSGPKKQLNSPSSGSQGSSRITAALNSISGYADLSVTAPRLVSIQVDPTNPTVAKGLTKNFTATGSYTDGSVQDLTSQVTWRSSDTSIATISNVSGTQGTATTLQTGTSNITAQSGSVLSSVSVLTVGAATLASITIAPSPTLSISKGLTQNFTATGHYSDNSTQDITTQVTWSSFDQTKATVSNAAGSQGTLTALLEGSTQISATLNSIQSSDTAVTVTAAALQSIQITPANSNLPKGNTTGFTANGVYSDGTTLDLTKQATWTSSNTGSVTISNANGSQGTATAVSIGSSTISAQVGSVTGSTTLTVTAAVLVSISVAPNGSSVYTGNTKNFTATGTYSDSSTSDLTAQAVWASSDTSKATISNANGSQGKVTGVAAGTVTISATFGSVSGNTSLTVVYLDTTPPTVLNAVSLSPTTVRVTYSESVNATQATTTSNYRLALTSAVSGSCSNNSNFSSSSAISISSVSGTGSVYTITLSSSQVSGTSYTLIVNKSGVQDLSAIPNSLACPNYGDFIGQEQLKVTSAACASTSSVVINFSKPILSGNNMSGSAECSSTTECANRYKFVGTTDLGSISSAKILDGTVCNGTPADSAKVCVTHALLQTGAQYTIIAANAVDGDGFDNSAWGSIRDAGNSENVQASPRDRATFSGCGTSPVNFSDGPVSIDPNGSTFGYLADFNSKIYTGPNNGGNGALRFAYDGSGPESVQFTFAQDTVVQNASTGDNPRTSTNSATSRENSIAVPPYVTLGHSGCTVNDATLTNGCGPDNESGRGVFTTGTLSGSSYIFIAAARTAPDGNGNYYFDYLYYSSDTSSNLGFKYIDMSTITGTVTAGTSAITVQNDRVFPGFAKPNYNGTSGFNAPDFGFISFNSADSGTGFCTAGSNCDAYDGSKGRRIRIDYMPYFGGASSSGGNNASPNWAYYIGVDSLFVFNNRIYAANGGLNAVGHNGSIIRSNTADPTTACSAHDTCANWTEIGPRTNSKWHNGTTNNWFSLELGKFYDLIPADRAFAQFAEFNGNLYVTRTICVQGTQATGFRTSPGTVAGCTDGTEDNRKAQLWKCDPTITGSTTDCDSGDWTVVADDGSGITNFGDSTNRTITMVAKNGSYLYVGYDNPSGARIYRTNTTNPGSSSSSWTQVGGNGLTDSTNVVQIFSAVSVPVGGLNYLYVSVGKNNTPVRVYRQQNQ</sequence>
<dbReference type="Gene3D" id="2.60.40.1080">
    <property type="match status" value="12"/>
</dbReference>
<dbReference type="SMART" id="SM00635">
    <property type="entry name" value="BID_2"/>
    <property type="match status" value="12"/>
</dbReference>
<feature type="domain" description="BIG2" evidence="2">
    <location>
        <begin position="600"/>
        <end position="685"/>
    </location>
</feature>
<feature type="domain" description="BIG2" evidence="2">
    <location>
        <begin position="967"/>
        <end position="1052"/>
    </location>
</feature>
<protein>
    <submittedName>
        <fullName evidence="3">Bacterial Ig-like domain, group 2</fullName>
    </submittedName>
</protein>
<reference evidence="3" key="1">
    <citation type="submission" date="2013-04" db="EMBL/GenBank/DDBJ databases">
        <authorList>
            <person name="Harkins D.M."/>
            <person name="Durkin A.S."/>
            <person name="Selengut J.D."/>
            <person name="Sanka R."/>
            <person name="DePew J."/>
            <person name="Purushe J."/>
            <person name="Ahmed A."/>
            <person name="van der Linden H."/>
            <person name="Goris M.G.A."/>
            <person name="Hartskeerl R.A."/>
            <person name="Vinetz J.M."/>
            <person name="Sutton G.G."/>
            <person name="Nelson W.C."/>
            <person name="Fouts D.E."/>
        </authorList>
    </citation>
    <scope>NUCLEOTIDE SEQUENCE [LARGE SCALE GENOMIC DNA]</scope>
    <source>
        <strain evidence="3">BUT 6</strain>
    </source>
</reference>
<feature type="domain" description="BIG2" evidence="2">
    <location>
        <begin position="415"/>
        <end position="504"/>
    </location>
</feature>
<feature type="domain" description="BIG2" evidence="2">
    <location>
        <begin position="1057"/>
        <end position="1142"/>
    </location>
</feature>
<dbReference type="RefSeq" id="WP_016550031.1">
    <property type="nucleotide sequence ID" value="NZ_AKWZ02000010.1"/>
</dbReference>
<comment type="caution">
    <text evidence="3">The sequence shown here is derived from an EMBL/GenBank/DDBJ whole genome shotgun (WGS) entry which is preliminary data.</text>
</comment>
<feature type="domain" description="BIG2" evidence="2">
    <location>
        <begin position="145"/>
        <end position="230"/>
    </location>
</feature>